<dbReference type="OrthoDB" id="9795324at2"/>
<dbReference type="InterPro" id="IPR052017">
    <property type="entry name" value="TSUP"/>
</dbReference>
<evidence type="ECO:0000256" key="1">
    <source>
        <dbReference type="ARBA" id="ARBA00004651"/>
    </source>
</evidence>
<keyword evidence="3" id="KW-0813">Transport</keyword>
<feature type="transmembrane region" description="Helical" evidence="8">
    <location>
        <begin position="137"/>
        <end position="156"/>
    </location>
</feature>
<keyword evidence="10" id="KW-1185">Reference proteome</keyword>
<evidence type="ECO:0000256" key="3">
    <source>
        <dbReference type="ARBA" id="ARBA00022448"/>
    </source>
</evidence>
<feature type="transmembrane region" description="Helical" evidence="8">
    <location>
        <begin position="232"/>
        <end position="252"/>
    </location>
</feature>
<dbReference type="AlphaFoldDB" id="A0A1I6UV27"/>
<feature type="transmembrane region" description="Helical" evidence="8">
    <location>
        <begin position="201"/>
        <end position="220"/>
    </location>
</feature>
<evidence type="ECO:0000256" key="2">
    <source>
        <dbReference type="ARBA" id="ARBA00009142"/>
    </source>
</evidence>
<evidence type="ECO:0000313" key="10">
    <source>
        <dbReference type="Proteomes" id="UP000199392"/>
    </source>
</evidence>
<evidence type="ECO:0000256" key="8">
    <source>
        <dbReference type="RuleBase" id="RU363041"/>
    </source>
</evidence>
<evidence type="ECO:0000256" key="7">
    <source>
        <dbReference type="ARBA" id="ARBA00023136"/>
    </source>
</evidence>
<name>A0A1I6UV27_9RHOB</name>
<dbReference type="Pfam" id="PF01925">
    <property type="entry name" value="TauE"/>
    <property type="match status" value="1"/>
</dbReference>
<evidence type="ECO:0000256" key="5">
    <source>
        <dbReference type="ARBA" id="ARBA00022692"/>
    </source>
</evidence>
<comment type="subcellular location">
    <subcellularLocation>
        <location evidence="1 8">Cell membrane</location>
        <topology evidence="1 8">Multi-pass membrane protein</topology>
    </subcellularLocation>
</comment>
<dbReference type="RefSeq" id="WP_092430232.1">
    <property type="nucleotide sequence ID" value="NZ_FNCL01000018.1"/>
</dbReference>
<keyword evidence="7 8" id="KW-0472">Membrane</keyword>
<dbReference type="Proteomes" id="UP000199392">
    <property type="component" value="Unassembled WGS sequence"/>
</dbReference>
<dbReference type="STRING" id="311180.SAMN04488050_10923"/>
<keyword evidence="4 8" id="KW-1003">Cell membrane</keyword>
<feature type="transmembrane region" description="Helical" evidence="8">
    <location>
        <begin position="42"/>
        <end position="62"/>
    </location>
</feature>
<proteinExistence type="inferred from homology"/>
<keyword evidence="5 8" id="KW-0812">Transmembrane</keyword>
<evidence type="ECO:0000256" key="6">
    <source>
        <dbReference type="ARBA" id="ARBA00022989"/>
    </source>
</evidence>
<feature type="transmembrane region" description="Helical" evidence="8">
    <location>
        <begin position="176"/>
        <end position="194"/>
    </location>
</feature>
<feature type="transmembrane region" description="Helical" evidence="8">
    <location>
        <begin position="82"/>
        <end position="102"/>
    </location>
</feature>
<accession>A0A1I6UV27</accession>
<organism evidence="9 10">
    <name type="scientific">Alloyangia pacifica</name>
    <dbReference type="NCBI Taxonomy" id="311180"/>
    <lineage>
        <taxon>Bacteria</taxon>
        <taxon>Pseudomonadati</taxon>
        <taxon>Pseudomonadota</taxon>
        <taxon>Alphaproteobacteria</taxon>
        <taxon>Rhodobacterales</taxon>
        <taxon>Roseobacteraceae</taxon>
        <taxon>Alloyangia</taxon>
    </lineage>
</organism>
<reference evidence="10" key="1">
    <citation type="submission" date="2016-10" db="EMBL/GenBank/DDBJ databases">
        <authorList>
            <person name="Varghese N."/>
            <person name="Submissions S."/>
        </authorList>
    </citation>
    <scope>NUCLEOTIDE SEQUENCE [LARGE SCALE GENOMIC DNA]</scope>
    <source>
        <strain evidence="10">DSM 26894</strain>
    </source>
</reference>
<comment type="similarity">
    <text evidence="2 8">Belongs to the 4-toluene sulfonate uptake permease (TSUP) (TC 2.A.102) family.</text>
</comment>
<dbReference type="PANTHER" id="PTHR30269:SF37">
    <property type="entry name" value="MEMBRANE TRANSPORTER PROTEIN"/>
    <property type="match status" value="1"/>
</dbReference>
<dbReference type="InterPro" id="IPR002781">
    <property type="entry name" value="TM_pro_TauE-like"/>
</dbReference>
<dbReference type="PANTHER" id="PTHR30269">
    <property type="entry name" value="TRANSMEMBRANE PROTEIN YFCA"/>
    <property type="match status" value="1"/>
</dbReference>
<evidence type="ECO:0000313" key="9">
    <source>
        <dbReference type="EMBL" id="SFT05250.1"/>
    </source>
</evidence>
<sequence>MTPHFFSSILDMSPIEIASLAAAALLAGLARGFAGFGSGMVFIPLAAMVVGPARAAPILLVIDLLGGLPTLRGSWRTAEKPANFVILLGAALGMPLGVTLLLQGDPELLRWCISGAILLTLALVVSGRTYRGRTGPLVYSGVGVLSGVMSGVAQIGGPPVVAFWMGVDRSVAQRRANILFYFVIVSLLAFVVYLGSGLLSLDIAALSVLAGMPFTAGVLAGGRLYRFATPEFVKLSTCILILVAVCLGLPLWDHLR</sequence>
<evidence type="ECO:0000256" key="4">
    <source>
        <dbReference type="ARBA" id="ARBA00022475"/>
    </source>
</evidence>
<dbReference type="GO" id="GO:0005886">
    <property type="term" value="C:plasma membrane"/>
    <property type="evidence" value="ECO:0007669"/>
    <property type="project" value="UniProtKB-SubCell"/>
</dbReference>
<feature type="transmembrane region" description="Helical" evidence="8">
    <location>
        <begin position="108"/>
        <end position="125"/>
    </location>
</feature>
<gene>
    <name evidence="9" type="ORF">SAMN04488050_10923</name>
</gene>
<protein>
    <recommendedName>
        <fullName evidence="8">Probable membrane transporter protein</fullName>
    </recommendedName>
</protein>
<dbReference type="EMBL" id="FOZW01000009">
    <property type="protein sequence ID" value="SFT05250.1"/>
    <property type="molecule type" value="Genomic_DNA"/>
</dbReference>
<keyword evidence="6 8" id="KW-1133">Transmembrane helix</keyword>